<organism evidence="8 9">
    <name type="scientific">Blautia stercoris</name>
    <dbReference type="NCBI Taxonomy" id="871664"/>
    <lineage>
        <taxon>Bacteria</taxon>
        <taxon>Bacillati</taxon>
        <taxon>Bacillota</taxon>
        <taxon>Clostridia</taxon>
        <taxon>Lachnospirales</taxon>
        <taxon>Lachnospiraceae</taxon>
        <taxon>Blautia</taxon>
    </lineage>
</organism>
<protein>
    <submittedName>
        <fullName evidence="8">MATE family efflux transporter</fullName>
    </submittedName>
</protein>
<keyword evidence="3" id="KW-1003">Cell membrane</keyword>
<evidence type="ECO:0000256" key="7">
    <source>
        <dbReference type="SAM" id="Phobius"/>
    </source>
</evidence>
<name>A0ABR7P6Z5_9FIRM</name>
<feature type="transmembrane region" description="Helical" evidence="7">
    <location>
        <begin position="12"/>
        <end position="31"/>
    </location>
</feature>
<keyword evidence="5 7" id="KW-1133">Transmembrane helix</keyword>
<feature type="transmembrane region" description="Helical" evidence="7">
    <location>
        <begin position="192"/>
        <end position="213"/>
    </location>
</feature>
<feature type="transmembrane region" description="Helical" evidence="7">
    <location>
        <begin position="51"/>
        <end position="75"/>
    </location>
</feature>
<feature type="transmembrane region" description="Helical" evidence="7">
    <location>
        <begin position="381"/>
        <end position="405"/>
    </location>
</feature>
<evidence type="ECO:0000313" key="9">
    <source>
        <dbReference type="Proteomes" id="UP000661649"/>
    </source>
</evidence>
<proteinExistence type="predicted"/>
<reference evidence="8 9" key="1">
    <citation type="submission" date="2020-08" db="EMBL/GenBank/DDBJ databases">
        <title>Genome public.</title>
        <authorList>
            <person name="Liu C."/>
            <person name="Sun Q."/>
        </authorList>
    </citation>
    <scope>NUCLEOTIDE SEQUENCE [LARGE SCALE GENOMIC DNA]</scope>
    <source>
        <strain evidence="8 9">3_YM_SP_D4_24.mj</strain>
    </source>
</reference>
<dbReference type="PIRSF" id="PIRSF006603">
    <property type="entry name" value="DinF"/>
    <property type="match status" value="1"/>
</dbReference>
<dbReference type="NCBIfam" id="TIGR00797">
    <property type="entry name" value="matE"/>
    <property type="match status" value="1"/>
</dbReference>
<dbReference type="CDD" id="cd13138">
    <property type="entry name" value="MATE_yoeA_like"/>
    <property type="match status" value="1"/>
</dbReference>
<feature type="transmembrane region" description="Helical" evidence="7">
    <location>
        <begin position="318"/>
        <end position="344"/>
    </location>
</feature>
<keyword evidence="9" id="KW-1185">Reference proteome</keyword>
<dbReference type="RefSeq" id="WP_187558019.1">
    <property type="nucleotide sequence ID" value="NZ_JACRTP010000001.1"/>
</dbReference>
<dbReference type="PANTHER" id="PTHR43549">
    <property type="entry name" value="MULTIDRUG RESISTANCE PROTEIN YPNP-RELATED"/>
    <property type="match status" value="1"/>
</dbReference>
<keyword evidence="4 7" id="KW-0812">Transmembrane</keyword>
<dbReference type="InterPro" id="IPR002528">
    <property type="entry name" value="MATE_fam"/>
</dbReference>
<dbReference type="Pfam" id="PF01554">
    <property type="entry name" value="MatE"/>
    <property type="match status" value="2"/>
</dbReference>
<dbReference type="InterPro" id="IPR052031">
    <property type="entry name" value="Membrane_Transporter-Flippase"/>
</dbReference>
<feature type="transmembrane region" description="Helical" evidence="7">
    <location>
        <begin position="356"/>
        <end position="374"/>
    </location>
</feature>
<evidence type="ECO:0000256" key="2">
    <source>
        <dbReference type="ARBA" id="ARBA00022448"/>
    </source>
</evidence>
<accession>A0ABR7P6Z5</accession>
<feature type="transmembrane region" description="Helical" evidence="7">
    <location>
        <begin position="411"/>
        <end position="436"/>
    </location>
</feature>
<comment type="caution">
    <text evidence="8">The sequence shown here is derived from an EMBL/GenBank/DDBJ whole genome shotgun (WGS) entry which is preliminary data.</text>
</comment>
<feature type="transmembrane region" description="Helical" evidence="7">
    <location>
        <begin position="95"/>
        <end position="112"/>
    </location>
</feature>
<keyword evidence="2" id="KW-0813">Transport</keyword>
<dbReference type="PANTHER" id="PTHR43549:SF3">
    <property type="entry name" value="MULTIDRUG RESISTANCE PROTEIN YPNP-RELATED"/>
    <property type="match status" value="1"/>
</dbReference>
<evidence type="ECO:0000256" key="5">
    <source>
        <dbReference type="ARBA" id="ARBA00022989"/>
    </source>
</evidence>
<feature type="transmembrane region" description="Helical" evidence="7">
    <location>
        <begin position="163"/>
        <end position="186"/>
    </location>
</feature>
<feature type="transmembrane region" description="Helical" evidence="7">
    <location>
        <begin position="132"/>
        <end position="151"/>
    </location>
</feature>
<gene>
    <name evidence="8" type="ORF">H8712_00615</name>
</gene>
<comment type="subcellular location">
    <subcellularLocation>
        <location evidence="1">Cell membrane</location>
        <topology evidence="1">Multi-pass membrane protein</topology>
    </subcellularLocation>
</comment>
<evidence type="ECO:0000256" key="1">
    <source>
        <dbReference type="ARBA" id="ARBA00004651"/>
    </source>
</evidence>
<evidence type="ECO:0000256" key="4">
    <source>
        <dbReference type="ARBA" id="ARBA00022692"/>
    </source>
</evidence>
<dbReference type="InterPro" id="IPR048279">
    <property type="entry name" value="MdtK-like"/>
</dbReference>
<evidence type="ECO:0000256" key="3">
    <source>
        <dbReference type="ARBA" id="ARBA00022475"/>
    </source>
</evidence>
<dbReference type="EMBL" id="JACRTP010000001">
    <property type="protein sequence ID" value="MBC8627141.1"/>
    <property type="molecule type" value="Genomic_DNA"/>
</dbReference>
<sequence>MQQDMTAGSPAKAILMFTVPIFVGNVFQQFYSMVDTIIVGKLVGTTALAAVGSVGTIMFLIIGFMLGLTAGFTVLTAQRFGAGDMKGMRKTVGSAATLSVIMTVIMTTISMLGMKPLLKFMNTPSDIFADAYHYIMVICAGIFATVLYNLLASILRAIGNSQIPLYFLILSALLNVVLDLLLIIVFRMGAAGAAYATVISQGVSGVLCLIYIIKKIPELKLEKSDFQLNGHIAKVQIGIGIPMALQYSITAIGSMMVQSSLNVLGSGAVAAFTAANKIEQVLTQAYVALGTTMATYCAQNIGAGKVKRIRQGFRAATIGGWIYSVIIGLLLAFVGKYCTILFVSGDATAIMDQVDIYLKCVSAFLFPLTIVNVYRNGIQGIGYGFLPMMAGVAELSGRGLMAVIAGKQRSYLGICLASPVAWIFASVLLLVMYVIVMKQQERIFAKRGQK</sequence>
<evidence type="ECO:0000313" key="8">
    <source>
        <dbReference type="EMBL" id="MBC8627141.1"/>
    </source>
</evidence>
<evidence type="ECO:0000256" key="6">
    <source>
        <dbReference type="ARBA" id="ARBA00023136"/>
    </source>
</evidence>
<keyword evidence="6 7" id="KW-0472">Membrane</keyword>
<dbReference type="Proteomes" id="UP000661649">
    <property type="component" value="Unassembled WGS sequence"/>
</dbReference>